<organism evidence="1 2">
    <name type="scientific">Pseudomonas sessilinigenes</name>
    <dbReference type="NCBI Taxonomy" id="658629"/>
    <lineage>
        <taxon>Bacteria</taxon>
        <taxon>Pseudomonadati</taxon>
        <taxon>Pseudomonadota</taxon>
        <taxon>Gammaproteobacteria</taxon>
        <taxon>Pseudomonadales</taxon>
        <taxon>Pseudomonadaceae</taxon>
        <taxon>Pseudomonas</taxon>
    </lineage>
</organism>
<protein>
    <submittedName>
        <fullName evidence="1">Uncharacterized protein</fullName>
    </submittedName>
</protein>
<keyword evidence="2" id="KW-1185">Reference proteome</keyword>
<dbReference type="RefSeq" id="WP_124346881.1">
    <property type="nucleotide sequence ID" value="NZ_CP027706.1"/>
</dbReference>
<gene>
    <name evidence="1" type="ORF">KSS89_16275</name>
</gene>
<evidence type="ECO:0000313" key="2">
    <source>
        <dbReference type="Proteomes" id="UP000693952"/>
    </source>
</evidence>
<evidence type="ECO:0000313" key="1">
    <source>
        <dbReference type="EMBL" id="QXH37850.1"/>
    </source>
</evidence>
<accession>A0ABX8MFF2</accession>
<dbReference type="EMBL" id="CP077074">
    <property type="protein sequence ID" value="QXH37850.1"/>
    <property type="molecule type" value="Genomic_DNA"/>
</dbReference>
<reference evidence="1" key="1">
    <citation type="submission" date="2021-06" db="EMBL/GenBank/DDBJ databases">
        <title>Updating the genus Pseudomonas: Description of 43 new species and partition of the Pseudomonas putida group.</title>
        <authorList>
            <person name="Girard L."/>
            <person name="Lood C."/>
            <person name="Vandamme P."/>
            <person name="Rokni-Zadeh H."/>
            <person name="van Noort V."/>
            <person name="Hofte M."/>
            <person name="Lavigne R."/>
            <person name="De Mot R."/>
        </authorList>
    </citation>
    <scope>NUCLEOTIDE SEQUENCE</scope>
    <source>
        <strain evidence="1">CMR12a</strain>
    </source>
</reference>
<name>A0ABX8MFF2_9PSED</name>
<sequence length="101" mass="11467">MRVLNTLTQNLIESLTQLLKSPGEDALQALEVCAPVLIEELQQIKSNALDRREVMPRIQSALNEWLQRHPQQEDALKDLLAALERQKLLAEISKATEEPKT</sequence>
<proteinExistence type="predicted"/>
<dbReference type="Proteomes" id="UP000693952">
    <property type="component" value="Chromosome"/>
</dbReference>